<feature type="non-terminal residue" evidence="1">
    <location>
        <position position="1"/>
    </location>
</feature>
<proteinExistence type="predicted"/>
<dbReference type="PANTHER" id="PTHR46791:SF5">
    <property type="entry name" value="CLR5 DOMAIN-CONTAINING PROTEIN-RELATED"/>
    <property type="match status" value="1"/>
</dbReference>
<dbReference type="EMBL" id="ML170393">
    <property type="protein sequence ID" value="TDL14094.1"/>
    <property type="molecule type" value="Genomic_DNA"/>
</dbReference>
<dbReference type="VEuPathDB" id="FungiDB:BD410DRAFT_705387"/>
<name>A0A4Y7PF93_9AGAM</name>
<gene>
    <name evidence="1" type="ORF">BD410DRAFT_705387</name>
</gene>
<protein>
    <submittedName>
        <fullName evidence="1">Uncharacterized protein</fullName>
    </submittedName>
</protein>
<dbReference type="OrthoDB" id="2686689at2759"/>
<dbReference type="STRING" id="50990.A0A4Y7PF93"/>
<dbReference type="AlphaFoldDB" id="A0A4Y7PF93"/>
<dbReference type="Proteomes" id="UP000294933">
    <property type="component" value="Unassembled WGS sequence"/>
</dbReference>
<evidence type="ECO:0000313" key="2">
    <source>
        <dbReference type="Proteomes" id="UP000294933"/>
    </source>
</evidence>
<dbReference type="PANTHER" id="PTHR46791">
    <property type="entry name" value="EXPRESSED PROTEIN"/>
    <property type="match status" value="1"/>
</dbReference>
<organism evidence="1 2">
    <name type="scientific">Rickenella mellea</name>
    <dbReference type="NCBI Taxonomy" id="50990"/>
    <lineage>
        <taxon>Eukaryota</taxon>
        <taxon>Fungi</taxon>
        <taxon>Dikarya</taxon>
        <taxon>Basidiomycota</taxon>
        <taxon>Agaricomycotina</taxon>
        <taxon>Agaricomycetes</taxon>
        <taxon>Hymenochaetales</taxon>
        <taxon>Rickenellaceae</taxon>
        <taxon>Rickenella</taxon>
    </lineage>
</organism>
<keyword evidence="2" id="KW-1185">Reference proteome</keyword>
<feature type="non-terminal residue" evidence="1">
    <location>
        <position position="83"/>
    </location>
</feature>
<reference evidence="1 2" key="1">
    <citation type="submission" date="2018-06" db="EMBL/GenBank/DDBJ databases">
        <title>A transcriptomic atlas of mushroom development highlights an independent origin of complex multicellularity.</title>
        <authorList>
            <consortium name="DOE Joint Genome Institute"/>
            <person name="Krizsan K."/>
            <person name="Almasi E."/>
            <person name="Merenyi Z."/>
            <person name="Sahu N."/>
            <person name="Viragh M."/>
            <person name="Koszo T."/>
            <person name="Mondo S."/>
            <person name="Kiss B."/>
            <person name="Balint B."/>
            <person name="Kues U."/>
            <person name="Barry K."/>
            <person name="Hegedus J.C."/>
            <person name="Henrissat B."/>
            <person name="Johnson J."/>
            <person name="Lipzen A."/>
            <person name="Ohm R."/>
            <person name="Nagy I."/>
            <person name="Pangilinan J."/>
            <person name="Yan J."/>
            <person name="Xiong Y."/>
            <person name="Grigoriev I.V."/>
            <person name="Hibbett D.S."/>
            <person name="Nagy L.G."/>
        </authorList>
    </citation>
    <scope>NUCLEOTIDE SEQUENCE [LARGE SCALE GENOMIC DNA]</scope>
    <source>
        <strain evidence="1 2">SZMC22713</strain>
    </source>
</reference>
<sequence>LSDLSNDELDHLISQLRTEYRRAGITMLDGMLRSLGFRIPRERIRLSLIRIDPVQRVFQRIRIRRRVYSVPGPNSLWHHDGQH</sequence>
<evidence type="ECO:0000313" key="1">
    <source>
        <dbReference type="EMBL" id="TDL14094.1"/>
    </source>
</evidence>
<accession>A0A4Y7PF93</accession>